<dbReference type="PANTHER" id="PTHR24567:SF74">
    <property type="entry name" value="HTH-TYPE TRANSCRIPTIONAL REGULATOR ARCR"/>
    <property type="match status" value="1"/>
</dbReference>
<dbReference type="InterPro" id="IPR050397">
    <property type="entry name" value="Env_Response_Regulators"/>
</dbReference>
<dbReference type="SUPFAM" id="SSF51206">
    <property type="entry name" value="cAMP-binding domain-like"/>
    <property type="match status" value="1"/>
</dbReference>
<dbReference type="AlphaFoldDB" id="A0A6C1KCD9"/>
<evidence type="ECO:0000313" key="3">
    <source>
        <dbReference type="Proteomes" id="UP000305131"/>
    </source>
</evidence>
<dbReference type="InterPro" id="IPR018490">
    <property type="entry name" value="cNMP-bd_dom_sf"/>
</dbReference>
<dbReference type="Proteomes" id="UP000305131">
    <property type="component" value="Unassembled WGS sequence"/>
</dbReference>
<dbReference type="GeneID" id="95775285"/>
<dbReference type="PANTHER" id="PTHR24567">
    <property type="entry name" value="CRP FAMILY TRANSCRIPTIONAL REGULATORY PROTEIN"/>
    <property type="match status" value="1"/>
</dbReference>
<accession>A0A6C1KCD9</accession>
<dbReference type="InterPro" id="IPR018488">
    <property type="entry name" value="cNMP-bd_CS"/>
</dbReference>
<dbReference type="RefSeq" id="WP_138400791.1">
    <property type="nucleotide sequence ID" value="NZ_JBAFVI010000005.1"/>
</dbReference>
<dbReference type="InterPro" id="IPR000595">
    <property type="entry name" value="cNMP-bd_dom"/>
</dbReference>
<proteinExistence type="predicted"/>
<organism evidence="2 3">
    <name type="scientific">Xanthobacter autotrophicus</name>
    <dbReference type="NCBI Taxonomy" id="280"/>
    <lineage>
        <taxon>Bacteria</taxon>
        <taxon>Pseudomonadati</taxon>
        <taxon>Pseudomonadota</taxon>
        <taxon>Alphaproteobacteria</taxon>
        <taxon>Hyphomicrobiales</taxon>
        <taxon>Xanthobacteraceae</taxon>
        <taxon>Xanthobacter</taxon>
    </lineage>
</organism>
<dbReference type="GO" id="GO:0003700">
    <property type="term" value="F:DNA-binding transcription factor activity"/>
    <property type="evidence" value="ECO:0007669"/>
    <property type="project" value="TreeGrafter"/>
</dbReference>
<dbReference type="InterPro" id="IPR014710">
    <property type="entry name" value="RmlC-like_jellyroll"/>
</dbReference>
<evidence type="ECO:0000259" key="1">
    <source>
        <dbReference type="PROSITE" id="PS50042"/>
    </source>
</evidence>
<gene>
    <name evidence="2" type="ORF">FBQ73_17670</name>
</gene>
<dbReference type="SMART" id="SM00100">
    <property type="entry name" value="cNMP"/>
    <property type="match status" value="1"/>
</dbReference>
<dbReference type="Pfam" id="PF00027">
    <property type="entry name" value="cNMP_binding"/>
    <property type="match status" value="1"/>
</dbReference>
<comment type="caution">
    <text evidence="2">The sequence shown here is derived from an EMBL/GenBank/DDBJ whole genome shotgun (WGS) entry which is preliminary data.</text>
</comment>
<dbReference type="GO" id="GO:0005829">
    <property type="term" value="C:cytosol"/>
    <property type="evidence" value="ECO:0007669"/>
    <property type="project" value="TreeGrafter"/>
</dbReference>
<dbReference type="EMBL" id="VAUP01000035">
    <property type="protein sequence ID" value="TLX41929.1"/>
    <property type="molecule type" value="Genomic_DNA"/>
</dbReference>
<reference evidence="2 3" key="1">
    <citation type="submission" date="2019-05" db="EMBL/GenBank/DDBJ databases">
        <authorList>
            <person name="Zhou X."/>
        </authorList>
    </citation>
    <scope>NUCLEOTIDE SEQUENCE [LARGE SCALE GENOMIC DNA]</scope>
    <source>
        <strain evidence="2 3">DSM 432</strain>
    </source>
</reference>
<evidence type="ECO:0000313" key="2">
    <source>
        <dbReference type="EMBL" id="TLX41929.1"/>
    </source>
</evidence>
<dbReference type="PROSITE" id="PS00889">
    <property type="entry name" value="CNMP_BINDING_2"/>
    <property type="match status" value="1"/>
</dbReference>
<feature type="domain" description="Cyclic nucleotide-binding" evidence="1">
    <location>
        <begin position="15"/>
        <end position="134"/>
    </location>
</feature>
<dbReference type="Gene3D" id="2.60.120.10">
    <property type="entry name" value="Jelly Rolls"/>
    <property type="match status" value="1"/>
</dbReference>
<protein>
    <submittedName>
        <fullName evidence="2">Cyclic nucleotide-binding domain-containing protein</fullName>
    </submittedName>
</protein>
<dbReference type="CDD" id="cd00038">
    <property type="entry name" value="CAP_ED"/>
    <property type="match status" value="1"/>
</dbReference>
<name>A0A6C1KCD9_XANAU</name>
<dbReference type="PROSITE" id="PS50042">
    <property type="entry name" value="CNMP_BINDING_3"/>
    <property type="match status" value="1"/>
</dbReference>
<sequence>MSIEDEARTLARIPMFRDLEPSQLRLLAFSAARLDVAPGDVLFAQGEAPDAAYVVLEGTAVIEVAAGGTAHEVARLGRDTVVGEMGVLTGEPRTATVRAGEPMSVLRMETDLFLNLLDKTPSLARSVLRDLAFRLQETTQALVKARG</sequence>
<dbReference type="OrthoDB" id="3525895at2"/>